<evidence type="ECO:0000256" key="1">
    <source>
        <dbReference type="SAM" id="MobiDB-lite"/>
    </source>
</evidence>
<dbReference type="PaxDb" id="2903-EOD24892"/>
<accession>A0A0D3JN07</accession>
<sequence>MQGQRRELEVVAQPLAALRFAAGRFGLALVGASRVLDGAVNLVATCAAWLARADGAARRASWMPHRPHGAEAAAATGGPAVSAAPARPSPTAASDAKGGVSVAAEDASGANKWLPPSFREAARK</sequence>
<dbReference type="EnsemblProtists" id="EOD38638">
    <property type="protein sequence ID" value="EOD38638"/>
    <property type="gene ID" value="EMIHUDRAFT_224430"/>
</dbReference>
<proteinExistence type="predicted"/>
<reference evidence="2" key="2">
    <citation type="submission" date="2024-10" db="UniProtKB">
        <authorList>
            <consortium name="EnsemblProtists"/>
        </authorList>
    </citation>
    <scope>IDENTIFICATION</scope>
</reference>
<dbReference type="Proteomes" id="UP000013827">
    <property type="component" value="Unassembled WGS sequence"/>
</dbReference>
<dbReference type="RefSeq" id="XP_005791067.1">
    <property type="nucleotide sequence ID" value="XM_005791010.1"/>
</dbReference>
<name>A0A0D3JN07_EMIH1</name>
<dbReference type="HOGENOM" id="CLU_2008235_0_0_1"/>
<protein>
    <submittedName>
        <fullName evidence="2">Uncharacterized protein</fullName>
    </submittedName>
</protein>
<evidence type="ECO:0000313" key="2">
    <source>
        <dbReference type="EnsemblProtists" id="EOD24892"/>
    </source>
</evidence>
<feature type="region of interest" description="Disordered" evidence="1">
    <location>
        <begin position="63"/>
        <end position="124"/>
    </location>
</feature>
<dbReference type="KEGG" id="ehx:EMIHUDRAFT_224430"/>
<dbReference type="GeneID" id="17283909"/>
<keyword evidence="3" id="KW-1185">Reference proteome</keyword>
<dbReference type="AlphaFoldDB" id="A0A0D3JN07"/>
<dbReference type="EnsemblProtists" id="EOD24892">
    <property type="protein sequence ID" value="EOD24892"/>
    <property type="gene ID" value="EMIHUDRAFT_238179"/>
</dbReference>
<dbReference type="KEGG" id="ehx:EMIHUDRAFT_238179"/>
<feature type="compositionally biased region" description="Low complexity" evidence="1">
    <location>
        <begin position="70"/>
        <end position="96"/>
    </location>
</feature>
<organism evidence="2 3">
    <name type="scientific">Emiliania huxleyi (strain CCMP1516)</name>
    <dbReference type="NCBI Taxonomy" id="280463"/>
    <lineage>
        <taxon>Eukaryota</taxon>
        <taxon>Haptista</taxon>
        <taxon>Haptophyta</taxon>
        <taxon>Prymnesiophyceae</taxon>
        <taxon>Isochrysidales</taxon>
        <taxon>Noelaerhabdaceae</taxon>
        <taxon>Emiliania</taxon>
    </lineage>
</organism>
<dbReference type="RefSeq" id="XP_005777321.1">
    <property type="nucleotide sequence ID" value="XM_005777264.1"/>
</dbReference>
<reference evidence="3" key="1">
    <citation type="journal article" date="2013" name="Nature">
        <title>Pan genome of the phytoplankton Emiliania underpins its global distribution.</title>
        <authorList>
            <person name="Read B.A."/>
            <person name="Kegel J."/>
            <person name="Klute M.J."/>
            <person name="Kuo A."/>
            <person name="Lefebvre S.C."/>
            <person name="Maumus F."/>
            <person name="Mayer C."/>
            <person name="Miller J."/>
            <person name="Monier A."/>
            <person name="Salamov A."/>
            <person name="Young J."/>
            <person name="Aguilar M."/>
            <person name="Claverie J.M."/>
            <person name="Frickenhaus S."/>
            <person name="Gonzalez K."/>
            <person name="Herman E.K."/>
            <person name="Lin Y.C."/>
            <person name="Napier J."/>
            <person name="Ogata H."/>
            <person name="Sarno A.F."/>
            <person name="Shmutz J."/>
            <person name="Schroeder D."/>
            <person name="de Vargas C."/>
            <person name="Verret F."/>
            <person name="von Dassow P."/>
            <person name="Valentin K."/>
            <person name="Van de Peer Y."/>
            <person name="Wheeler G."/>
            <person name="Dacks J.B."/>
            <person name="Delwiche C.F."/>
            <person name="Dyhrman S.T."/>
            <person name="Glockner G."/>
            <person name="John U."/>
            <person name="Richards T."/>
            <person name="Worden A.Z."/>
            <person name="Zhang X."/>
            <person name="Grigoriev I.V."/>
            <person name="Allen A.E."/>
            <person name="Bidle K."/>
            <person name="Borodovsky M."/>
            <person name="Bowler C."/>
            <person name="Brownlee C."/>
            <person name="Cock J.M."/>
            <person name="Elias M."/>
            <person name="Gladyshev V.N."/>
            <person name="Groth M."/>
            <person name="Guda C."/>
            <person name="Hadaegh A."/>
            <person name="Iglesias-Rodriguez M.D."/>
            <person name="Jenkins J."/>
            <person name="Jones B.M."/>
            <person name="Lawson T."/>
            <person name="Leese F."/>
            <person name="Lindquist E."/>
            <person name="Lobanov A."/>
            <person name="Lomsadze A."/>
            <person name="Malik S.B."/>
            <person name="Marsh M.E."/>
            <person name="Mackinder L."/>
            <person name="Mock T."/>
            <person name="Mueller-Roeber B."/>
            <person name="Pagarete A."/>
            <person name="Parker M."/>
            <person name="Probert I."/>
            <person name="Quesneville H."/>
            <person name="Raines C."/>
            <person name="Rensing S.A."/>
            <person name="Riano-Pachon D.M."/>
            <person name="Richier S."/>
            <person name="Rokitta S."/>
            <person name="Shiraiwa Y."/>
            <person name="Soanes D.M."/>
            <person name="van der Giezen M."/>
            <person name="Wahlund T.M."/>
            <person name="Williams B."/>
            <person name="Wilson W."/>
            <person name="Wolfe G."/>
            <person name="Wurch L.L."/>
        </authorList>
    </citation>
    <scope>NUCLEOTIDE SEQUENCE</scope>
</reference>
<evidence type="ECO:0000313" key="3">
    <source>
        <dbReference type="Proteomes" id="UP000013827"/>
    </source>
</evidence>
<dbReference type="GeneID" id="17270437"/>